<protein>
    <recommendedName>
        <fullName evidence="1">Transposase for insertion sequence element IS21-like C-terminal domain-containing protein</fullName>
    </recommendedName>
</protein>
<name>A0A0D0TS45_PSEFL</name>
<proteinExistence type="predicted"/>
<gene>
    <name evidence="2" type="ORF">PFLU3_09660</name>
</gene>
<dbReference type="AlphaFoldDB" id="A0A0D0TS45"/>
<dbReference type="PATRIC" id="fig|294.125.peg.993"/>
<organism evidence="2 3">
    <name type="scientific">Pseudomonas fluorescens</name>
    <dbReference type="NCBI Taxonomy" id="294"/>
    <lineage>
        <taxon>Bacteria</taxon>
        <taxon>Pseudomonadati</taxon>
        <taxon>Pseudomonadota</taxon>
        <taxon>Gammaproteobacteria</taxon>
        <taxon>Pseudomonadales</taxon>
        <taxon>Pseudomonadaceae</taxon>
        <taxon>Pseudomonas</taxon>
    </lineage>
</organism>
<dbReference type="Pfam" id="PF22483">
    <property type="entry name" value="Mu-transpos_C_2"/>
    <property type="match status" value="1"/>
</dbReference>
<evidence type="ECO:0000259" key="1">
    <source>
        <dbReference type="Pfam" id="PF22483"/>
    </source>
</evidence>
<sequence>MFHTVEELNAWLGQRCRALWSELLHPQYNELTVADVLELERVKMMPMPTAFDGYVERTVRVSSTCLISVARNRYSVPCERVGQWVSSRLCLLGSWSSPMKR</sequence>
<reference evidence="2 3" key="1">
    <citation type="submission" date="2015-01" db="EMBL/GenBank/DDBJ databases">
        <title>Genome sequence of the beneficial rhizobacterium Pseudomonas fluorescens 2-79.</title>
        <authorList>
            <person name="Thuermer A."/>
            <person name="Daniel R."/>
        </authorList>
    </citation>
    <scope>NUCLEOTIDE SEQUENCE [LARGE SCALE GENOMIC DNA]</scope>
    <source>
        <strain evidence="2 3">2-79</strain>
    </source>
</reference>
<feature type="domain" description="Transposase for insertion sequence element IS21-like C-terminal" evidence="1">
    <location>
        <begin position="48"/>
        <end position="87"/>
    </location>
</feature>
<comment type="caution">
    <text evidence="2">The sequence shown here is derived from an EMBL/GenBank/DDBJ whole genome shotgun (WGS) entry which is preliminary data.</text>
</comment>
<dbReference type="InterPro" id="IPR054353">
    <property type="entry name" value="IstA-like_C"/>
</dbReference>
<accession>A0A0D0TS45</accession>
<dbReference type="Proteomes" id="UP000032210">
    <property type="component" value="Unassembled WGS sequence"/>
</dbReference>
<evidence type="ECO:0000313" key="3">
    <source>
        <dbReference type="Proteomes" id="UP000032210"/>
    </source>
</evidence>
<evidence type="ECO:0000313" key="2">
    <source>
        <dbReference type="EMBL" id="KIR23615.1"/>
    </source>
</evidence>
<dbReference type="EMBL" id="JXCQ01000006">
    <property type="protein sequence ID" value="KIR23615.1"/>
    <property type="molecule type" value="Genomic_DNA"/>
</dbReference>